<evidence type="ECO:0000313" key="2">
    <source>
        <dbReference type="Proteomes" id="UP001157502"/>
    </source>
</evidence>
<gene>
    <name evidence="1" type="ORF">DPEC_G00227820</name>
</gene>
<protein>
    <submittedName>
        <fullName evidence="1">Uncharacterized protein</fullName>
    </submittedName>
</protein>
<accession>A0ACC2G163</accession>
<proteinExistence type="predicted"/>
<evidence type="ECO:0000313" key="1">
    <source>
        <dbReference type="EMBL" id="KAJ7997327.1"/>
    </source>
</evidence>
<dbReference type="Proteomes" id="UP001157502">
    <property type="component" value="Chromosome 19"/>
</dbReference>
<dbReference type="EMBL" id="CM055746">
    <property type="protein sequence ID" value="KAJ7997327.1"/>
    <property type="molecule type" value="Genomic_DNA"/>
</dbReference>
<organism evidence="1 2">
    <name type="scientific">Dallia pectoralis</name>
    <name type="common">Alaska blackfish</name>
    <dbReference type="NCBI Taxonomy" id="75939"/>
    <lineage>
        <taxon>Eukaryota</taxon>
        <taxon>Metazoa</taxon>
        <taxon>Chordata</taxon>
        <taxon>Craniata</taxon>
        <taxon>Vertebrata</taxon>
        <taxon>Euteleostomi</taxon>
        <taxon>Actinopterygii</taxon>
        <taxon>Neopterygii</taxon>
        <taxon>Teleostei</taxon>
        <taxon>Protacanthopterygii</taxon>
        <taxon>Esociformes</taxon>
        <taxon>Umbridae</taxon>
        <taxon>Dallia</taxon>
    </lineage>
</organism>
<name>A0ACC2G163_DALPE</name>
<comment type="caution">
    <text evidence="1">The sequence shown here is derived from an EMBL/GenBank/DDBJ whole genome shotgun (WGS) entry which is preliminary data.</text>
</comment>
<sequence>MSASLWRGPVTHSACPDSQHKILDHKFAWASFPEGTRGHSCVYAFTLAGREGTLHWTRGAMRGWPPAAVGSMR</sequence>
<reference evidence="1" key="1">
    <citation type="submission" date="2021-05" db="EMBL/GenBank/DDBJ databases">
        <authorList>
            <person name="Pan Q."/>
            <person name="Jouanno E."/>
            <person name="Zahm M."/>
            <person name="Klopp C."/>
            <person name="Cabau C."/>
            <person name="Louis A."/>
            <person name="Berthelot C."/>
            <person name="Parey E."/>
            <person name="Roest Crollius H."/>
            <person name="Montfort J."/>
            <person name="Robinson-Rechavi M."/>
            <person name="Bouchez O."/>
            <person name="Lampietro C."/>
            <person name="Lopez Roques C."/>
            <person name="Donnadieu C."/>
            <person name="Postlethwait J."/>
            <person name="Bobe J."/>
            <person name="Dillon D."/>
            <person name="Chandos A."/>
            <person name="von Hippel F."/>
            <person name="Guiguen Y."/>
        </authorList>
    </citation>
    <scope>NUCLEOTIDE SEQUENCE</scope>
    <source>
        <strain evidence="1">YG-Jan2019</strain>
    </source>
</reference>
<keyword evidence="2" id="KW-1185">Reference proteome</keyword>